<dbReference type="PANTHER" id="PTHR33711:SF11">
    <property type="entry name" value="DIOXYGENASE"/>
    <property type="match status" value="1"/>
</dbReference>
<dbReference type="PANTHER" id="PTHR33711">
    <property type="entry name" value="DIOXYGENASE, PUTATIVE (AFU_ORTHOLOGUE AFUA_2G02910)-RELATED"/>
    <property type="match status" value="1"/>
</dbReference>
<sequence length="220" mass="23952">MLRLPATALPRPVPYSAARRRVLGTLALSALAAGISRAYAQGSSLCGPTAPTTAGPFYVSGTPLLADINRLGAPGTPMRVRGTVFGGDGTQPLATAIVELWHCDAEGHYHPADQGGMADFPDDAINLRGTAVSDAQGEYRFDSIVPGHYGNRRRHLHWRISAPGHRTLVTQSYWREERHTARESRDFVDRNTEDCRWVAFARGTDGTMEGRFDVVLEPLA</sequence>
<dbReference type="RefSeq" id="WP_187716613.1">
    <property type="nucleotide sequence ID" value="NZ_JACTAH010000001.1"/>
</dbReference>
<accession>A0ABR9B8L8</accession>
<evidence type="ECO:0000313" key="7">
    <source>
        <dbReference type="Proteomes" id="UP000603602"/>
    </source>
</evidence>
<dbReference type="InterPro" id="IPR000627">
    <property type="entry name" value="Intradiol_dOase_C"/>
</dbReference>
<protein>
    <recommendedName>
        <fullName evidence="5">Intradiol ring-cleavage dioxygenases domain-containing protein</fullName>
    </recommendedName>
</protein>
<dbReference type="EMBL" id="JACYTO010000001">
    <property type="protein sequence ID" value="MBD8501787.1"/>
    <property type="molecule type" value="Genomic_DNA"/>
</dbReference>
<keyword evidence="4" id="KW-0732">Signal</keyword>
<keyword evidence="7" id="KW-1185">Reference proteome</keyword>
<evidence type="ECO:0000313" key="6">
    <source>
        <dbReference type="EMBL" id="MBD8501787.1"/>
    </source>
</evidence>
<evidence type="ECO:0000256" key="2">
    <source>
        <dbReference type="ARBA" id="ARBA00022964"/>
    </source>
</evidence>
<keyword evidence="2" id="KW-0223">Dioxygenase</keyword>
<proteinExistence type="inferred from homology"/>
<evidence type="ECO:0000256" key="4">
    <source>
        <dbReference type="SAM" id="SignalP"/>
    </source>
</evidence>
<dbReference type="InterPro" id="IPR050770">
    <property type="entry name" value="Intradiol_RC_Dioxygenase"/>
</dbReference>
<dbReference type="InterPro" id="IPR015889">
    <property type="entry name" value="Intradiol_dOase_core"/>
</dbReference>
<gene>
    <name evidence="6" type="ORF">IFO67_02725</name>
</gene>
<comment type="caution">
    <text evidence="6">The sequence shown here is derived from an EMBL/GenBank/DDBJ whole genome shotgun (WGS) entry which is preliminary data.</text>
</comment>
<organism evidence="6 7">
    <name type="scientific">Thauera sedimentorum</name>
    <dbReference type="NCBI Taxonomy" id="2767595"/>
    <lineage>
        <taxon>Bacteria</taxon>
        <taxon>Pseudomonadati</taxon>
        <taxon>Pseudomonadota</taxon>
        <taxon>Betaproteobacteria</taxon>
        <taxon>Rhodocyclales</taxon>
        <taxon>Zoogloeaceae</taxon>
        <taxon>Thauera</taxon>
    </lineage>
</organism>
<evidence type="ECO:0000259" key="5">
    <source>
        <dbReference type="Pfam" id="PF00775"/>
    </source>
</evidence>
<feature type="chain" id="PRO_5047130958" description="Intradiol ring-cleavage dioxygenases domain-containing protein" evidence="4">
    <location>
        <begin position="41"/>
        <end position="220"/>
    </location>
</feature>
<feature type="signal peptide" evidence="4">
    <location>
        <begin position="1"/>
        <end position="40"/>
    </location>
</feature>
<evidence type="ECO:0000256" key="1">
    <source>
        <dbReference type="ARBA" id="ARBA00007825"/>
    </source>
</evidence>
<dbReference type="Proteomes" id="UP000603602">
    <property type="component" value="Unassembled WGS sequence"/>
</dbReference>
<dbReference type="Gene3D" id="2.60.130.10">
    <property type="entry name" value="Aromatic compound dioxygenase"/>
    <property type="match status" value="1"/>
</dbReference>
<keyword evidence="3" id="KW-0560">Oxidoreductase</keyword>
<reference evidence="7" key="1">
    <citation type="submission" date="2023-07" db="EMBL/GenBank/DDBJ databases">
        <title>Thauera sp. CAU 1555 isolated from sand of Yaerae Beach.</title>
        <authorList>
            <person name="Kim W."/>
        </authorList>
    </citation>
    <scope>NUCLEOTIDE SEQUENCE [LARGE SCALE GENOMIC DNA]</scope>
    <source>
        <strain evidence="7">CAU 1555</strain>
    </source>
</reference>
<dbReference type="SUPFAM" id="SSF49482">
    <property type="entry name" value="Aromatic compound dioxygenase"/>
    <property type="match status" value="1"/>
</dbReference>
<feature type="domain" description="Intradiol ring-cleavage dioxygenases" evidence="5">
    <location>
        <begin position="55"/>
        <end position="217"/>
    </location>
</feature>
<name>A0ABR9B8L8_9RHOO</name>
<evidence type="ECO:0000256" key="3">
    <source>
        <dbReference type="ARBA" id="ARBA00023002"/>
    </source>
</evidence>
<comment type="similarity">
    <text evidence="1">Belongs to the intradiol ring-cleavage dioxygenase family.</text>
</comment>
<dbReference type="Pfam" id="PF00775">
    <property type="entry name" value="Dioxygenase_C"/>
    <property type="match status" value="1"/>
</dbReference>